<feature type="transmembrane region" description="Helical" evidence="10">
    <location>
        <begin position="195"/>
        <end position="216"/>
    </location>
</feature>
<keyword evidence="5" id="KW-0653">Protein transport</keyword>
<feature type="transmembrane region" description="Helical" evidence="10">
    <location>
        <begin position="20"/>
        <end position="47"/>
    </location>
</feature>
<evidence type="ECO:0000256" key="2">
    <source>
        <dbReference type="ARBA" id="ARBA00022448"/>
    </source>
</evidence>
<keyword evidence="2" id="KW-0813">Transport</keyword>
<evidence type="ECO:0000256" key="9">
    <source>
        <dbReference type="RuleBase" id="RU003945"/>
    </source>
</evidence>
<dbReference type="CDD" id="cd20070">
    <property type="entry name" value="5TM_YidC_Alb3"/>
    <property type="match status" value="1"/>
</dbReference>
<dbReference type="InterPro" id="IPR047196">
    <property type="entry name" value="YidC_ALB_C"/>
</dbReference>
<evidence type="ECO:0000259" key="11">
    <source>
        <dbReference type="Pfam" id="PF02096"/>
    </source>
</evidence>
<evidence type="ECO:0000256" key="10">
    <source>
        <dbReference type="SAM" id="Phobius"/>
    </source>
</evidence>
<evidence type="ECO:0000256" key="5">
    <source>
        <dbReference type="ARBA" id="ARBA00022927"/>
    </source>
</evidence>
<evidence type="ECO:0000313" key="12">
    <source>
        <dbReference type="EMBL" id="OGZ44320.1"/>
    </source>
</evidence>
<comment type="caution">
    <text evidence="12">The sequence shown here is derived from an EMBL/GenBank/DDBJ whole genome shotgun (WGS) entry which is preliminary data.</text>
</comment>
<dbReference type="STRING" id="1802114.A2719_04620"/>
<feature type="transmembrane region" description="Helical" evidence="10">
    <location>
        <begin position="94"/>
        <end position="119"/>
    </location>
</feature>
<comment type="subcellular location">
    <subcellularLocation>
        <location evidence="1">Cell membrane</location>
        <topology evidence="1">Multi-pass membrane protein</topology>
    </subcellularLocation>
    <subcellularLocation>
        <location evidence="9">Membrane</location>
        <topology evidence="9">Multi-pass membrane protein</topology>
    </subcellularLocation>
</comment>
<protein>
    <recommendedName>
        <fullName evidence="11">Membrane insertase YidC/Oxa/ALB C-terminal domain-containing protein</fullName>
    </recommendedName>
</protein>
<dbReference type="PANTHER" id="PTHR12428">
    <property type="entry name" value="OXA1"/>
    <property type="match status" value="1"/>
</dbReference>
<dbReference type="NCBIfam" id="TIGR03592">
    <property type="entry name" value="yidC_oxa1_cterm"/>
    <property type="match status" value="1"/>
</dbReference>
<keyword evidence="8" id="KW-0143">Chaperone</keyword>
<dbReference type="InterPro" id="IPR028055">
    <property type="entry name" value="YidC/Oxa/ALB_C"/>
</dbReference>
<name>A0A1G2G302_9BACT</name>
<dbReference type="AlphaFoldDB" id="A0A1G2G302"/>
<dbReference type="PANTHER" id="PTHR12428:SF65">
    <property type="entry name" value="CYTOCHROME C OXIDASE ASSEMBLY PROTEIN COX18, MITOCHONDRIAL"/>
    <property type="match status" value="1"/>
</dbReference>
<keyword evidence="4 9" id="KW-0812">Transmembrane</keyword>
<accession>A0A1G2G302</accession>
<dbReference type="GO" id="GO:0005886">
    <property type="term" value="C:plasma membrane"/>
    <property type="evidence" value="ECO:0007669"/>
    <property type="project" value="UniProtKB-SubCell"/>
</dbReference>
<comment type="similarity">
    <text evidence="9">Belongs to the OXA1/ALB3/YidC family.</text>
</comment>
<feature type="domain" description="Membrane insertase YidC/Oxa/ALB C-terminal" evidence="11">
    <location>
        <begin position="33"/>
        <end position="232"/>
    </location>
</feature>
<evidence type="ECO:0000256" key="1">
    <source>
        <dbReference type="ARBA" id="ARBA00004651"/>
    </source>
</evidence>
<dbReference type="GO" id="GO:0032977">
    <property type="term" value="F:membrane insertase activity"/>
    <property type="evidence" value="ECO:0007669"/>
    <property type="project" value="InterPro"/>
</dbReference>
<dbReference type="InterPro" id="IPR001708">
    <property type="entry name" value="YidC/ALB3/OXA1/COX18"/>
</dbReference>
<dbReference type="EMBL" id="MHNK01000004">
    <property type="protein sequence ID" value="OGZ44320.1"/>
    <property type="molecule type" value="Genomic_DNA"/>
</dbReference>
<gene>
    <name evidence="12" type="ORF">A2719_04620</name>
</gene>
<organism evidence="12 13">
    <name type="scientific">Candidatus Ryanbacteria bacterium RIFCSPHIGHO2_01_FULL_45_22</name>
    <dbReference type="NCBI Taxonomy" id="1802114"/>
    <lineage>
        <taxon>Bacteria</taxon>
        <taxon>Candidatus Ryaniibacteriota</taxon>
    </lineage>
</organism>
<reference evidence="12 13" key="1">
    <citation type="journal article" date="2016" name="Nat. Commun.">
        <title>Thousands of microbial genomes shed light on interconnected biogeochemical processes in an aquifer system.</title>
        <authorList>
            <person name="Anantharaman K."/>
            <person name="Brown C.T."/>
            <person name="Hug L.A."/>
            <person name="Sharon I."/>
            <person name="Castelle C.J."/>
            <person name="Probst A.J."/>
            <person name="Thomas B.C."/>
            <person name="Singh A."/>
            <person name="Wilkins M.J."/>
            <person name="Karaoz U."/>
            <person name="Brodie E.L."/>
            <person name="Williams K.H."/>
            <person name="Hubbard S.S."/>
            <person name="Banfield J.F."/>
        </authorList>
    </citation>
    <scope>NUCLEOTIDE SEQUENCE [LARGE SCALE GENOMIC DNA]</scope>
</reference>
<keyword evidence="7 10" id="KW-0472">Membrane</keyword>
<evidence type="ECO:0000256" key="3">
    <source>
        <dbReference type="ARBA" id="ARBA00022475"/>
    </source>
</evidence>
<evidence type="ECO:0000313" key="13">
    <source>
        <dbReference type="Proteomes" id="UP000177480"/>
    </source>
</evidence>
<evidence type="ECO:0000256" key="7">
    <source>
        <dbReference type="ARBA" id="ARBA00023136"/>
    </source>
</evidence>
<keyword evidence="6 10" id="KW-1133">Transmembrane helix</keyword>
<evidence type="ECO:0000256" key="4">
    <source>
        <dbReference type="ARBA" id="ARBA00022692"/>
    </source>
</evidence>
<feature type="transmembrane region" description="Helical" evidence="10">
    <location>
        <begin position="139"/>
        <end position="159"/>
    </location>
</feature>
<dbReference type="GO" id="GO:0051205">
    <property type="term" value="P:protein insertion into membrane"/>
    <property type="evidence" value="ECO:0007669"/>
    <property type="project" value="TreeGrafter"/>
</dbReference>
<dbReference type="GO" id="GO:0015031">
    <property type="term" value="P:protein transport"/>
    <property type="evidence" value="ECO:0007669"/>
    <property type="project" value="UniProtKB-KW"/>
</dbReference>
<keyword evidence="3" id="KW-1003">Cell membrane</keyword>
<dbReference type="Proteomes" id="UP000177480">
    <property type="component" value="Unassembled WGS sequence"/>
</dbReference>
<sequence>MSFFITFFNELFFRPLLNALVFFTSILPFHDLGLAVIILTVLVRFVLFPFTHHSLKAQTKMRSLEPEIARLRDKHKNNQEEQARRTMALYKEHGVNPFSGCVTILIQLPLLIALYRVFLVGVGDMDRYVYPFVSVPDSLHTQFLGLINLTEASIFLAALSGLTQFIQMKLAIPASSLRTAQKADISHIMTTQMKYVMPGVVFVIGLQFPAAVSLYWTTMNIFAIIHEMIVRKKAEVIQTTYEHDPERELKKL</sequence>
<evidence type="ECO:0000256" key="8">
    <source>
        <dbReference type="ARBA" id="ARBA00023186"/>
    </source>
</evidence>
<dbReference type="Pfam" id="PF02096">
    <property type="entry name" value="60KD_IMP"/>
    <property type="match status" value="1"/>
</dbReference>
<evidence type="ECO:0000256" key="6">
    <source>
        <dbReference type="ARBA" id="ARBA00022989"/>
    </source>
</evidence>
<proteinExistence type="inferred from homology"/>